<dbReference type="Pfam" id="PF13424">
    <property type="entry name" value="TPR_12"/>
    <property type="match status" value="3"/>
</dbReference>
<evidence type="ECO:0000313" key="4">
    <source>
        <dbReference type="EMBL" id="QJB43456.1"/>
    </source>
</evidence>
<dbReference type="InterPro" id="IPR024983">
    <property type="entry name" value="CHAT_dom"/>
</dbReference>
<keyword evidence="1" id="KW-0802">TPR repeat</keyword>
<dbReference type="PROSITE" id="PS50005">
    <property type="entry name" value="TPR"/>
    <property type="match status" value="6"/>
</dbReference>
<feature type="repeat" description="TPR" evidence="1">
    <location>
        <begin position="47"/>
        <end position="80"/>
    </location>
</feature>
<dbReference type="InterPro" id="IPR019734">
    <property type="entry name" value="TPR_rpt"/>
</dbReference>
<evidence type="ECO:0000256" key="2">
    <source>
        <dbReference type="SAM" id="MobiDB-lite"/>
    </source>
</evidence>
<feature type="domain" description="CHAT" evidence="3">
    <location>
        <begin position="593"/>
        <end position="898"/>
    </location>
</feature>
<evidence type="ECO:0000313" key="5">
    <source>
        <dbReference type="Proteomes" id="UP000502433"/>
    </source>
</evidence>
<accession>A0A6H2BWW4</accession>
<organism evidence="4 5">
    <name type="scientific">Dolichospermum flos-aquae CCAP 1403/13F</name>
    <dbReference type="NCBI Taxonomy" id="315271"/>
    <lineage>
        <taxon>Bacteria</taxon>
        <taxon>Bacillati</taxon>
        <taxon>Cyanobacteriota</taxon>
        <taxon>Cyanophyceae</taxon>
        <taxon>Nostocales</taxon>
        <taxon>Aphanizomenonaceae</taxon>
        <taxon>Dolichospermum</taxon>
    </lineage>
</organism>
<feature type="region of interest" description="Disordered" evidence="2">
    <location>
        <begin position="854"/>
        <end position="878"/>
    </location>
</feature>
<dbReference type="KEGG" id="dfs:HGD76_03700"/>
<dbReference type="PANTHER" id="PTHR10098:SF108">
    <property type="entry name" value="TETRATRICOPEPTIDE REPEAT PROTEIN 28"/>
    <property type="match status" value="1"/>
</dbReference>
<evidence type="ECO:0000256" key="1">
    <source>
        <dbReference type="PROSITE-ProRule" id="PRU00339"/>
    </source>
</evidence>
<dbReference type="RefSeq" id="WP_168694997.1">
    <property type="nucleotide sequence ID" value="NZ_CP051206.1"/>
</dbReference>
<dbReference type="AlphaFoldDB" id="A0A6H2BWW4"/>
<reference evidence="4 5" key="1">
    <citation type="submission" date="2020-04" db="EMBL/GenBank/DDBJ databases">
        <title>Genome-Wide Identification of 5-Methylcytosine Sites in Bacterial Genomes By High-Throughput Sequencing of MspJI Restriction Fragments.</title>
        <authorList>
            <person name="Wu V."/>
        </authorList>
    </citation>
    <scope>NUCLEOTIDE SEQUENCE [LARGE SCALE GENOMIC DNA]</scope>
    <source>
        <strain evidence="4 5">CCAP 1403/13f</strain>
    </source>
</reference>
<dbReference type="Gene3D" id="1.25.40.10">
    <property type="entry name" value="Tetratricopeptide repeat domain"/>
    <property type="match status" value="3"/>
</dbReference>
<proteinExistence type="predicted"/>
<dbReference type="PROSITE" id="PS50293">
    <property type="entry name" value="TPR_REGION"/>
    <property type="match status" value="1"/>
</dbReference>
<dbReference type="Pfam" id="PF13181">
    <property type="entry name" value="TPR_8"/>
    <property type="match status" value="1"/>
</dbReference>
<sequence>MTLRLKLISWLTSPLLLTLIPSLLPIPSYLLSTTAQAQTSQNRKTQASKLLQQGLQQFELSQYQAAIESWQKALEIYQQLKDRTGEGLSLTGLAEIYFHMEQYPKAIELYQQSSAIFKEIGDYREELRQRNRQGEGESLRHLGIVYENLGQYPKAIELYQQSLSIFREIGNRQGEGKSLMDLGSPYRNLGQYLKAIEFYQQSLSIFREIGNQQGEGLSLIGIGNAYGNLGQYPKAIEFFQQSLNISRDIGNRYGEGLSLMNLGNAYSLLRQYPKAIEFYQQSLAIQQDIGDRNEVAKSMNNLGNAYGNLGQYPKAIEFFQQCLSISRAIGNIVVEGLTFHNIGSTLQKQQQSELAIVFYKQSVNVREGIRQDLRKLPREQQASYTQTVADSYRRLASLLLEKNRVMEALQVLDLLKVQELQDYVRNVQNDKNKEKIELFPQEQKIIQDYTAIQAPVIRLGAELADLRKLQTRTPTQQQRIQEIEKIQAKTNQQMSEFLKSPAVVALSQQMQKNAPQQNLTLSAYKDLQTRLNRLGKRIALFYTLVLDDRLELVLLPPGKPPIRRSVAIKRTELEKMIQTFRQDLQDPNSQVKETAQKLYSQLIKPIESELQQADVQSIIYAPDGQMRYIPLAALYDGKKWLTERYQINYLTALALTKLEPESTHDPRVLAGAFTQGNYSLEAAGQTFNFQGLRFAKTEVEGLGAATPNTTKLFDKAFNRDAILSKIKNYSIVHMATHAVFVKGAPENSFILMGDGNRINLKEIEEWKLPDVTLVVLSACQTALGGELGNGLEILGFGYQLQRTGVRASIASLWEVSDGGTKTLMDALYERLKSGKMTKAEALHEAQISLITGKNQSSGETRSSVRLTPGNSGQTGNSAAISRNLSHPYYWSPFILIGNGL</sequence>
<feature type="repeat" description="TPR" evidence="1">
    <location>
        <begin position="296"/>
        <end position="329"/>
    </location>
</feature>
<protein>
    <submittedName>
        <fullName evidence="4">CHAT domain-containing protein</fullName>
    </submittedName>
</protein>
<feature type="repeat" description="TPR" evidence="1">
    <location>
        <begin position="176"/>
        <end position="209"/>
    </location>
</feature>
<dbReference type="SUPFAM" id="SSF48452">
    <property type="entry name" value="TPR-like"/>
    <property type="match status" value="3"/>
</dbReference>
<gene>
    <name evidence="4" type="ORF">HGD76_03700</name>
</gene>
<reference evidence="4 5" key="2">
    <citation type="submission" date="2020-04" db="EMBL/GenBank/DDBJ databases">
        <authorList>
            <person name="Fomenkov A."/>
            <person name="Anton B.P."/>
            <person name="Roberts R.J."/>
        </authorList>
    </citation>
    <scope>NUCLEOTIDE SEQUENCE [LARGE SCALE GENOMIC DNA]</scope>
    <source>
        <strain evidence="4 5">CCAP 1403/13f</strain>
    </source>
</reference>
<name>A0A6H2BWW4_DOLFA</name>
<feature type="repeat" description="TPR" evidence="1">
    <location>
        <begin position="256"/>
        <end position="289"/>
    </location>
</feature>
<dbReference type="SMART" id="SM00028">
    <property type="entry name" value="TPR"/>
    <property type="match status" value="8"/>
</dbReference>
<dbReference type="InterPro" id="IPR011990">
    <property type="entry name" value="TPR-like_helical_dom_sf"/>
</dbReference>
<feature type="repeat" description="TPR" evidence="1">
    <location>
        <begin position="216"/>
        <end position="249"/>
    </location>
</feature>
<evidence type="ECO:0000259" key="3">
    <source>
        <dbReference type="Pfam" id="PF12770"/>
    </source>
</evidence>
<feature type="repeat" description="TPR" evidence="1">
    <location>
        <begin position="136"/>
        <end position="169"/>
    </location>
</feature>
<dbReference type="Pfam" id="PF12770">
    <property type="entry name" value="CHAT"/>
    <property type="match status" value="1"/>
</dbReference>
<dbReference type="PANTHER" id="PTHR10098">
    <property type="entry name" value="RAPSYN-RELATED"/>
    <property type="match status" value="1"/>
</dbReference>
<dbReference type="Proteomes" id="UP000502433">
    <property type="component" value="Chromosome"/>
</dbReference>
<dbReference type="EMBL" id="CP051206">
    <property type="protein sequence ID" value="QJB43456.1"/>
    <property type="molecule type" value="Genomic_DNA"/>
</dbReference>